<evidence type="ECO:0000313" key="6">
    <source>
        <dbReference type="Proteomes" id="UP001498771"/>
    </source>
</evidence>
<organism evidence="5 6">
    <name type="scientific">Myxozyma melibiosi</name>
    <dbReference type="NCBI Taxonomy" id="54550"/>
    <lineage>
        <taxon>Eukaryota</taxon>
        <taxon>Fungi</taxon>
        <taxon>Dikarya</taxon>
        <taxon>Ascomycota</taxon>
        <taxon>Saccharomycotina</taxon>
        <taxon>Lipomycetes</taxon>
        <taxon>Lipomycetales</taxon>
        <taxon>Lipomycetaceae</taxon>
        <taxon>Myxozyma</taxon>
    </lineage>
</organism>
<keyword evidence="2" id="KW-0808">Transferase</keyword>
<evidence type="ECO:0000259" key="3">
    <source>
        <dbReference type="Pfam" id="PF01648"/>
    </source>
</evidence>
<proteinExistence type="predicted"/>
<evidence type="ECO:0000256" key="2">
    <source>
        <dbReference type="ARBA" id="ARBA00022679"/>
    </source>
</evidence>
<dbReference type="Gene3D" id="3.90.470.20">
    <property type="entry name" value="4'-phosphopantetheinyl transferase domain"/>
    <property type="match status" value="2"/>
</dbReference>
<evidence type="ECO:0000313" key="5">
    <source>
        <dbReference type="EMBL" id="KAK7207756.1"/>
    </source>
</evidence>
<dbReference type="EMBL" id="JBBJBU010000001">
    <property type="protein sequence ID" value="KAK7207756.1"/>
    <property type="molecule type" value="Genomic_DNA"/>
</dbReference>
<dbReference type="Pfam" id="PF01648">
    <property type="entry name" value="ACPS"/>
    <property type="match status" value="1"/>
</dbReference>
<feature type="domain" description="4'-phosphopantetheinyl transferase" evidence="3">
    <location>
        <begin position="111"/>
        <end position="212"/>
    </location>
</feature>
<protein>
    <recommendedName>
        <fullName evidence="1">holo-[acyl-carrier-protein] synthase</fullName>
        <ecNumber evidence="1">2.7.8.7</ecNumber>
    </recommendedName>
</protein>
<dbReference type="RefSeq" id="XP_064770789.1">
    <property type="nucleotide sequence ID" value="XM_064910943.1"/>
</dbReference>
<dbReference type="Pfam" id="PF22624">
    <property type="entry name" value="AASDHPPT_N"/>
    <property type="match status" value="1"/>
</dbReference>
<comment type="caution">
    <text evidence="5">The sequence shown here is derived from an EMBL/GenBank/DDBJ whole genome shotgun (WGS) entry which is preliminary data.</text>
</comment>
<feature type="domain" description="4'-phosphopantetheinyl transferase N-terminal" evidence="4">
    <location>
        <begin position="13"/>
        <end position="102"/>
    </location>
</feature>
<dbReference type="SUPFAM" id="SSF56214">
    <property type="entry name" value="4'-phosphopantetheinyl transferase"/>
    <property type="match status" value="2"/>
</dbReference>
<dbReference type="InterPro" id="IPR050559">
    <property type="entry name" value="P-Pant_transferase_sf"/>
</dbReference>
<accession>A0ABR1FD28</accession>
<keyword evidence="6" id="KW-1185">Reference proteome</keyword>
<gene>
    <name evidence="5" type="ORF">BZA70DRAFT_265100</name>
</gene>
<dbReference type="InterPro" id="IPR055066">
    <property type="entry name" value="AASDHPPT_N"/>
</dbReference>
<evidence type="ECO:0000256" key="1">
    <source>
        <dbReference type="ARBA" id="ARBA00013172"/>
    </source>
</evidence>
<dbReference type="InterPro" id="IPR037143">
    <property type="entry name" value="4-PPantetheinyl_Trfase_dom_sf"/>
</dbReference>
<evidence type="ECO:0000259" key="4">
    <source>
        <dbReference type="Pfam" id="PF22624"/>
    </source>
</evidence>
<dbReference type="PANTHER" id="PTHR12215:SF10">
    <property type="entry name" value="L-AMINOADIPATE-SEMIALDEHYDE DEHYDROGENASE-PHOSPHOPANTETHEINYL TRANSFERASE"/>
    <property type="match status" value="1"/>
</dbReference>
<dbReference type="GeneID" id="90036455"/>
<sequence>MVVVHWIDLKNTWTEPADPSFLHSLSCIPPSERVAVSKFHFRRDASTHLASLILQHSTIARLANIPYPKTHIRRSEHGRPYPSIINPPFDYNVSHHGSCVAIGVRDSPPLRIGIDLVDLSSAGPADVNDFRDVFAPQECSAISRSHSPRVLFSYWALKEAYTKALGLGLVTENLQSIVFSNVPPIDFSSNPYSAAITCSVDNIPLNWRFELFALSESLLLAVATPADNLEFDKPTSVSRITLSDLLQLAQPFPHDH</sequence>
<dbReference type="EC" id="2.7.8.7" evidence="1"/>
<name>A0ABR1FD28_9ASCO</name>
<dbReference type="Proteomes" id="UP001498771">
    <property type="component" value="Unassembled WGS sequence"/>
</dbReference>
<dbReference type="InterPro" id="IPR008278">
    <property type="entry name" value="4-PPantetheinyl_Trfase_dom"/>
</dbReference>
<dbReference type="PANTHER" id="PTHR12215">
    <property type="entry name" value="PHOSPHOPANTETHEINE TRANSFERASE"/>
    <property type="match status" value="1"/>
</dbReference>
<reference evidence="5 6" key="1">
    <citation type="submission" date="2024-03" db="EMBL/GenBank/DDBJ databases">
        <title>Genome-scale model development and genomic sequencing of the oleaginous clade Lipomyces.</title>
        <authorList>
            <consortium name="Lawrence Berkeley National Laboratory"/>
            <person name="Czajka J.J."/>
            <person name="Han Y."/>
            <person name="Kim J."/>
            <person name="Mondo S.J."/>
            <person name="Hofstad B.A."/>
            <person name="Robles A."/>
            <person name="Haridas S."/>
            <person name="Riley R."/>
            <person name="LaButti K."/>
            <person name="Pangilinan J."/>
            <person name="Andreopoulos W."/>
            <person name="Lipzen A."/>
            <person name="Yan J."/>
            <person name="Wang M."/>
            <person name="Ng V."/>
            <person name="Grigoriev I.V."/>
            <person name="Spatafora J.W."/>
            <person name="Magnuson J.K."/>
            <person name="Baker S.E."/>
            <person name="Pomraning K.R."/>
        </authorList>
    </citation>
    <scope>NUCLEOTIDE SEQUENCE [LARGE SCALE GENOMIC DNA]</scope>
    <source>
        <strain evidence="5 6">Phaff 52-87</strain>
    </source>
</reference>